<evidence type="ECO:0000256" key="4">
    <source>
        <dbReference type="ARBA" id="ARBA00022989"/>
    </source>
</evidence>
<dbReference type="InterPro" id="IPR002994">
    <property type="entry name" value="Surf1/Shy1"/>
</dbReference>
<dbReference type="RefSeq" id="WP_173943577.1">
    <property type="nucleotide sequence ID" value="NZ_CBCSCD010000002.1"/>
</dbReference>
<evidence type="ECO:0000256" key="6">
    <source>
        <dbReference type="RuleBase" id="RU363076"/>
    </source>
</evidence>
<evidence type="ECO:0000256" key="1">
    <source>
        <dbReference type="ARBA" id="ARBA00004370"/>
    </source>
</evidence>
<dbReference type="Proteomes" id="UP000500806">
    <property type="component" value="Chromosome"/>
</dbReference>
<evidence type="ECO:0000313" key="8">
    <source>
        <dbReference type="Proteomes" id="UP000500806"/>
    </source>
</evidence>
<dbReference type="EMBL" id="CP028941">
    <property type="protein sequence ID" value="QKM63743.1"/>
    <property type="molecule type" value="Genomic_DNA"/>
</dbReference>
<dbReference type="CDD" id="cd06662">
    <property type="entry name" value="SURF1"/>
    <property type="match status" value="1"/>
</dbReference>
<evidence type="ECO:0000256" key="2">
    <source>
        <dbReference type="ARBA" id="ARBA00007165"/>
    </source>
</evidence>
<sequence>MNIFSVFITSRIVATVSALVVIAIGCAAGMWQLNRAEQKIALANSLASRLQMPVLNANLNTNITSVGLEQAQERRMIARGHFLPDDAVWLDNRPRPIPEGGIGSAAQAGFYVMMPLKLVDQDVVVWVNRGWAPRNNMNRLELPPISTSDGVVTIEGIVFPHPGRVFELGKKGLTETKPRIEQNFDLAVEAQTHPWKQLPWILREENPTTNDGLVRNWPSPTNGVDRHYAYAFQWFALALCGFLFWFINGFIGYRRLRKECGD</sequence>
<protein>
    <recommendedName>
        <fullName evidence="6">SURF1-like protein</fullName>
    </recommendedName>
</protein>
<keyword evidence="4 6" id="KW-1133">Transmembrane helix</keyword>
<keyword evidence="5 6" id="KW-0472">Membrane</keyword>
<dbReference type="InterPro" id="IPR045214">
    <property type="entry name" value="Surf1/Surf4"/>
</dbReference>
<proteinExistence type="inferred from homology"/>
<evidence type="ECO:0000313" key="7">
    <source>
        <dbReference type="EMBL" id="QKM63743.1"/>
    </source>
</evidence>
<keyword evidence="3 6" id="KW-0812">Transmembrane</keyword>
<accession>A0A6M9Q557</accession>
<dbReference type="PANTHER" id="PTHR23427">
    <property type="entry name" value="SURFEIT LOCUS PROTEIN"/>
    <property type="match status" value="1"/>
</dbReference>
<organism evidence="7 8">
    <name type="scientific">Polynucleobacter antarcticus</name>
    <dbReference type="NCBI Taxonomy" id="1743162"/>
    <lineage>
        <taxon>Bacteria</taxon>
        <taxon>Pseudomonadati</taxon>
        <taxon>Pseudomonadota</taxon>
        <taxon>Betaproteobacteria</taxon>
        <taxon>Burkholderiales</taxon>
        <taxon>Burkholderiaceae</taxon>
        <taxon>Polynucleobacter</taxon>
    </lineage>
</organism>
<evidence type="ECO:0000256" key="3">
    <source>
        <dbReference type="ARBA" id="ARBA00022692"/>
    </source>
</evidence>
<comment type="subcellular location">
    <subcellularLocation>
        <location evidence="6">Cell membrane</location>
        <topology evidence="6">Multi-pass membrane protein</topology>
    </subcellularLocation>
    <subcellularLocation>
        <location evidence="1">Membrane</location>
    </subcellularLocation>
</comment>
<feature type="transmembrane region" description="Helical" evidence="6">
    <location>
        <begin position="228"/>
        <end position="247"/>
    </location>
</feature>
<dbReference type="PANTHER" id="PTHR23427:SF2">
    <property type="entry name" value="SURFEIT LOCUS PROTEIN 1"/>
    <property type="match status" value="1"/>
</dbReference>
<dbReference type="Pfam" id="PF02104">
    <property type="entry name" value="SURF1"/>
    <property type="match status" value="1"/>
</dbReference>
<comment type="similarity">
    <text evidence="2 6">Belongs to the SURF1 family.</text>
</comment>
<dbReference type="PROSITE" id="PS50895">
    <property type="entry name" value="SURF1"/>
    <property type="match status" value="1"/>
</dbReference>
<evidence type="ECO:0000256" key="5">
    <source>
        <dbReference type="ARBA" id="ARBA00023136"/>
    </source>
</evidence>
<dbReference type="KEGG" id="pani:DCO16_10400"/>
<gene>
    <name evidence="7" type="ORF">DCO16_10400</name>
</gene>
<reference evidence="7 8" key="1">
    <citation type="submission" date="2018-04" db="EMBL/GenBank/DDBJ databases">
        <title>Polynucleobacter sp. LimPoW16 genome.</title>
        <authorList>
            <person name="Hahn M.W."/>
        </authorList>
    </citation>
    <scope>NUCLEOTIDE SEQUENCE [LARGE SCALE GENOMIC DNA]</scope>
    <source>
        <strain evidence="7 8">LimPoW16</strain>
    </source>
</reference>
<keyword evidence="8" id="KW-1185">Reference proteome</keyword>
<dbReference type="GO" id="GO:0005886">
    <property type="term" value="C:plasma membrane"/>
    <property type="evidence" value="ECO:0007669"/>
    <property type="project" value="UniProtKB-SubCell"/>
</dbReference>
<feature type="transmembrane region" description="Helical" evidence="6">
    <location>
        <begin position="12"/>
        <end position="31"/>
    </location>
</feature>
<name>A0A6M9Q557_9BURK</name>
<keyword evidence="6" id="KW-1003">Cell membrane</keyword>
<dbReference type="AlphaFoldDB" id="A0A6M9Q557"/>